<proteinExistence type="predicted"/>
<dbReference type="GO" id="GO:0006171">
    <property type="term" value="P:cAMP biosynthetic process"/>
    <property type="evidence" value="ECO:0007669"/>
    <property type="project" value="TreeGrafter"/>
</dbReference>
<evidence type="ECO:0000313" key="2">
    <source>
        <dbReference type="EMBL" id="SVA78835.1"/>
    </source>
</evidence>
<dbReference type="AlphaFoldDB" id="A0A381YPB2"/>
<dbReference type="PANTHER" id="PTHR43081">
    <property type="entry name" value="ADENYLATE CYCLASE, TERMINAL-DIFFERENTIATION SPECIFIC-RELATED"/>
    <property type="match status" value="1"/>
</dbReference>
<feature type="domain" description="Guanylate cyclase" evidence="1">
    <location>
        <begin position="196"/>
        <end position="331"/>
    </location>
</feature>
<dbReference type="EMBL" id="UINC01018711">
    <property type="protein sequence ID" value="SVA78835.1"/>
    <property type="molecule type" value="Genomic_DNA"/>
</dbReference>
<organism evidence="2">
    <name type="scientific">marine metagenome</name>
    <dbReference type="NCBI Taxonomy" id="408172"/>
    <lineage>
        <taxon>unclassified sequences</taxon>
        <taxon>metagenomes</taxon>
        <taxon>ecological metagenomes</taxon>
    </lineage>
</organism>
<reference evidence="2" key="1">
    <citation type="submission" date="2018-05" db="EMBL/GenBank/DDBJ databases">
        <authorList>
            <person name="Lanie J.A."/>
            <person name="Ng W.-L."/>
            <person name="Kazmierczak K.M."/>
            <person name="Andrzejewski T.M."/>
            <person name="Davidsen T.M."/>
            <person name="Wayne K.J."/>
            <person name="Tettelin H."/>
            <person name="Glass J.I."/>
            <person name="Rusch D."/>
            <person name="Podicherti R."/>
            <person name="Tsui H.-C.T."/>
            <person name="Winkler M.E."/>
        </authorList>
    </citation>
    <scope>NUCLEOTIDE SEQUENCE</scope>
</reference>
<dbReference type="PROSITE" id="PS50125">
    <property type="entry name" value="GUANYLATE_CYCLASE_2"/>
    <property type="match status" value="1"/>
</dbReference>
<dbReference type="GO" id="GO:0035556">
    <property type="term" value="P:intracellular signal transduction"/>
    <property type="evidence" value="ECO:0007669"/>
    <property type="project" value="InterPro"/>
</dbReference>
<dbReference type="Pfam" id="PF00211">
    <property type="entry name" value="Guanylate_cyc"/>
    <property type="match status" value="1"/>
</dbReference>
<name>A0A381YPB2_9ZZZZ</name>
<dbReference type="SMART" id="SM00044">
    <property type="entry name" value="CYCc"/>
    <property type="match status" value="1"/>
</dbReference>
<dbReference type="PANTHER" id="PTHR43081:SF18">
    <property type="entry name" value="BLL7624 PROTEIN"/>
    <property type="match status" value="1"/>
</dbReference>
<dbReference type="CDD" id="cd07302">
    <property type="entry name" value="CHD"/>
    <property type="match status" value="1"/>
</dbReference>
<dbReference type="InterPro" id="IPR050697">
    <property type="entry name" value="Adenylyl/Guanylyl_Cyclase_3/4"/>
</dbReference>
<gene>
    <name evidence="2" type="ORF">METZ01_LOCUS131689</name>
</gene>
<accession>A0A381YPB2</accession>
<dbReference type="InterPro" id="IPR029787">
    <property type="entry name" value="Nucleotide_cyclase"/>
</dbReference>
<evidence type="ECO:0000259" key="1">
    <source>
        <dbReference type="PROSITE" id="PS50125"/>
    </source>
</evidence>
<dbReference type="InterPro" id="IPR001054">
    <property type="entry name" value="A/G_cyclase"/>
</dbReference>
<dbReference type="SUPFAM" id="SSF55073">
    <property type="entry name" value="Nucleotide cyclase"/>
    <property type="match status" value="1"/>
</dbReference>
<dbReference type="Gene3D" id="3.30.70.1230">
    <property type="entry name" value="Nucleotide cyclase"/>
    <property type="match status" value="1"/>
</dbReference>
<protein>
    <recommendedName>
        <fullName evidence="1">Guanylate cyclase domain-containing protein</fullName>
    </recommendedName>
</protein>
<sequence length="429" mass="49019">MEVKDFLNKDSIIDLSFFNFSNAVTAAYFAKKNLEVIKVNSNFKKFFPVLENVTNILFPSILDQLGVPKEQIDNFEKELKENGKVIIPKIEINIDGKTKIYSLLSAYTENENFPYLNGIQGQFVDRTEEYNLRKEKEELLDQKLRDQEIIEEKTKKLENIANRLAKYLSPQVYKSIFENEGQQNSEVSPYSRKNLTVFFSDIENFTDLSDSLEPEKLAEIINNYLSEMTLIAIKCGGTIDKFIGDAVMVFFGDPETLGDEQDAIRCVDMALKMKNRVNELRDFWNRNGVRGGLNVRMGIATGYCTVGNFGSNQRMDYTALGSPVNLSARLQSIAPTNEIILSDNTYNLINTKIKSEKFNEITPKGFARPVQTHKLIDFNMKDSALIQKSYSKKGKHVDINVFDTSDIKAAIKELKQIQIDFSKEIEEEK</sequence>